<keyword evidence="4" id="KW-1185">Reference proteome</keyword>
<evidence type="ECO:0000313" key="4">
    <source>
        <dbReference type="Proteomes" id="UP000092460"/>
    </source>
</evidence>
<proteinExistence type="predicted"/>
<evidence type="ECO:0000256" key="1">
    <source>
        <dbReference type="SAM" id="Phobius"/>
    </source>
</evidence>
<reference evidence="3" key="2">
    <citation type="submission" date="2020-05" db="UniProtKB">
        <authorList>
            <consortium name="EnsemblMetazoa"/>
        </authorList>
    </citation>
    <scope>IDENTIFICATION</scope>
    <source>
        <strain evidence="3">IAEA</strain>
    </source>
</reference>
<evidence type="ECO:0000313" key="3">
    <source>
        <dbReference type="EnsemblMetazoa" id="GPPI018197-PA"/>
    </source>
</evidence>
<reference evidence="4" key="1">
    <citation type="submission" date="2015-01" db="EMBL/GenBank/DDBJ databases">
        <authorList>
            <person name="Aksoy S."/>
            <person name="Warren W."/>
            <person name="Wilson R.K."/>
        </authorList>
    </citation>
    <scope>NUCLEOTIDE SEQUENCE [LARGE SCALE GENOMIC DNA]</scope>
    <source>
        <strain evidence="4">IAEA</strain>
    </source>
</reference>
<dbReference type="PROSITE" id="PS50172">
    <property type="entry name" value="BRCT"/>
    <property type="match status" value="1"/>
</dbReference>
<feature type="transmembrane region" description="Helical" evidence="1">
    <location>
        <begin position="71"/>
        <end position="88"/>
    </location>
</feature>
<keyword evidence="1" id="KW-1133">Transmembrane helix</keyword>
<dbReference type="AlphaFoldDB" id="A0A1B0B425"/>
<dbReference type="InterPro" id="IPR001357">
    <property type="entry name" value="BRCT_dom"/>
</dbReference>
<name>A0A1B0B425_9MUSC</name>
<feature type="domain" description="BRCT" evidence="2">
    <location>
        <begin position="118"/>
        <end position="132"/>
    </location>
</feature>
<dbReference type="EnsemblMetazoa" id="GPPI018197-RA">
    <property type="protein sequence ID" value="GPPI018197-PA"/>
    <property type="gene ID" value="GPPI018197"/>
</dbReference>
<dbReference type="EMBL" id="JXJN01008153">
    <property type="status" value="NOT_ANNOTATED_CDS"/>
    <property type="molecule type" value="Genomic_DNA"/>
</dbReference>
<evidence type="ECO:0000259" key="2">
    <source>
        <dbReference type="PROSITE" id="PS50172"/>
    </source>
</evidence>
<dbReference type="Proteomes" id="UP000092460">
    <property type="component" value="Unassembled WGS sequence"/>
</dbReference>
<sequence length="132" mass="14600">MQANIAGSIANLRLLVTSLGGKAALTAVIIVAPFEPGKLANFTRVRAAISITETSLQGNKSQTCTIFPKKSIVFVNNLIVVFLQMLYAKKKRTTALHVGWMSSSVLWLPSVEKRVSTILSKRWLRECIKKDR</sequence>
<dbReference type="VEuPathDB" id="VectorBase:GPPI018197"/>
<protein>
    <recommendedName>
        <fullName evidence="2">BRCT domain-containing protein</fullName>
    </recommendedName>
</protein>
<keyword evidence="1" id="KW-0812">Transmembrane</keyword>
<accession>A0A1B0B425</accession>
<keyword evidence="1" id="KW-0472">Membrane</keyword>
<organism evidence="3 4">
    <name type="scientific">Glossina palpalis gambiensis</name>
    <dbReference type="NCBI Taxonomy" id="67801"/>
    <lineage>
        <taxon>Eukaryota</taxon>
        <taxon>Metazoa</taxon>
        <taxon>Ecdysozoa</taxon>
        <taxon>Arthropoda</taxon>
        <taxon>Hexapoda</taxon>
        <taxon>Insecta</taxon>
        <taxon>Pterygota</taxon>
        <taxon>Neoptera</taxon>
        <taxon>Endopterygota</taxon>
        <taxon>Diptera</taxon>
        <taxon>Brachycera</taxon>
        <taxon>Muscomorpha</taxon>
        <taxon>Hippoboscoidea</taxon>
        <taxon>Glossinidae</taxon>
        <taxon>Glossina</taxon>
    </lineage>
</organism>
<feature type="transmembrane region" description="Helical" evidence="1">
    <location>
        <begin position="12"/>
        <end position="34"/>
    </location>
</feature>